<accession>A0A5C6VAN2</accession>
<dbReference type="Proteomes" id="UP001481677">
    <property type="component" value="Unassembled WGS sequence"/>
</dbReference>
<gene>
    <name evidence="3" type="ORF">FRZ40_41360</name>
    <name evidence="2" type="ORF">V4C56_39400</name>
</gene>
<proteinExistence type="predicted"/>
<dbReference type="AlphaFoldDB" id="A0A5C6VAN2"/>
<feature type="region of interest" description="Disordered" evidence="1">
    <location>
        <begin position="56"/>
        <end position="83"/>
    </location>
</feature>
<reference evidence="2 5" key="3">
    <citation type="submission" date="2024-01" db="EMBL/GenBank/DDBJ databases">
        <title>The diversity of rhizobia nodulating Mimosa spp. in eleven states of Brazil covering several biomes is determined by host plant, location, and edaphic factors.</title>
        <authorList>
            <person name="Rouws L."/>
            <person name="Barauna A."/>
            <person name="Beukes C."/>
            <person name="De Faria S.M."/>
            <person name="Gross E."/>
            <person name="Dos Reis Junior F.B."/>
            <person name="Simon M."/>
            <person name="Maluk M."/>
            <person name="Odee D.W."/>
            <person name="Kenicer G."/>
            <person name="Young J.P.W."/>
            <person name="Reis V.M."/>
            <person name="Zilli J."/>
            <person name="James E.K."/>
        </authorList>
    </citation>
    <scope>NUCLEOTIDE SEQUENCE [LARGE SCALE GENOMIC DNA]</scope>
    <source>
        <strain evidence="2 5">JPY530</strain>
    </source>
</reference>
<dbReference type="Proteomes" id="UP000321776">
    <property type="component" value="Unassembled WGS sequence"/>
</dbReference>
<protein>
    <submittedName>
        <fullName evidence="3">Uncharacterized protein</fullName>
    </submittedName>
</protein>
<dbReference type="EMBL" id="JAZHGA010000051">
    <property type="protein sequence ID" value="MEM5345678.1"/>
    <property type="molecule type" value="Genomic_DNA"/>
</dbReference>
<evidence type="ECO:0000313" key="5">
    <source>
        <dbReference type="Proteomes" id="UP001481677"/>
    </source>
</evidence>
<comment type="caution">
    <text evidence="3">The sequence shown here is derived from an EMBL/GenBank/DDBJ whole genome shotgun (WGS) entry which is preliminary data.</text>
</comment>
<reference evidence="3" key="2">
    <citation type="submission" date="2019-08" db="EMBL/GenBank/DDBJ databases">
        <authorList>
            <person name="Im W.-T."/>
        </authorList>
    </citation>
    <scope>NUCLEOTIDE SEQUENCE</scope>
    <source>
        <strain evidence="3">NF 2-5-3</strain>
    </source>
</reference>
<evidence type="ECO:0000313" key="2">
    <source>
        <dbReference type="EMBL" id="MEM5345678.1"/>
    </source>
</evidence>
<evidence type="ECO:0000313" key="3">
    <source>
        <dbReference type="EMBL" id="TXC80695.1"/>
    </source>
</evidence>
<sequence length="83" mass="9360">MTTTRDYRLFDEVSICGGAVMPLTSVKHSIVRRMVILSFVEDDILDVAARTPWEHWRTRTQPADSGPDDVDPYLKKPAGRCPA</sequence>
<dbReference type="RefSeq" id="WP_147238141.1">
    <property type="nucleotide sequence ID" value="NZ_JAZHFZ010000054.1"/>
</dbReference>
<name>A0A5C6VAN2_9BURK</name>
<reference evidence="3 4" key="1">
    <citation type="journal article" date="2018" name="Int. J. Syst. Evol. Microbiol.">
        <title>Paraburkholderia azotifigens sp. nov., a nitrogen-fixing bacterium isolated from paddy soil.</title>
        <authorList>
            <person name="Choi G.M."/>
            <person name="Im W.T."/>
        </authorList>
    </citation>
    <scope>NUCLEOTIDE SEQUENCE [LARGE SCALE GENOMIC DNA]</scope>
    <source>
        <strain evidence="3 4">NF 2-5-3</strain>
    </source>
</reference>
<dbReference type="EMBL" id="VOQS01000005">
    <property type="protein sequence ID" value="TXC80695.1"/>
    <property type="molecule type" value="Genomic_DNA"/>
</dbReference>
<keyword evidence="5" id="KW-1185">Reference proteome</keyword>
<evidence type="ECO:0000256" key="1">
    <source>
        <dbReference type="SAM" id="MobiDB-lite"/>
    </source>
</evidence>
<evidence type="ECO:0000313" key="4">
    <source>
        <dbReference type="Proteomes" id="UP000321776"/>
    </source>
</evidence>
<organism evidence="3 4">
    <name type="scientific">Paraburkholderia azotifigens</name>
    <dbReference type="NCBI Taxonomy" id="2057004"/>
    <lineage>
        <taxon>Bacteria</taxon>
        <taxon>Pseudomonadati</taxon>
        <taxon>Pseudomonadota</taxon>
        <taxon>Betaproteobacteria</taxon>
        <taxon>Burkholderiales</taxon>
        <taxon>Burkholderiaceae</taxon>
        <taxon>Paraburkholderia</taxon>
    </lineage>
</organism>